<sequence>MKAEFFIARRLKLSGNSESNAPSLNVAMIGIILAIVIMILSVVIVTGFKSEVMHKIYSLDSHLKVSNAGLGIDDNYSTVDAHDVFNAVLGDPTLKPRIESMSLIAEKPAILKTDDDFKGIVYRGVDQYYDWRYLKDNLVAGRVPNCKDGADNREIIISKYMAQQLQLHVGDKIFTYFIDNKVKMRRSIIVGIYNTDFDAFDQTYIVGNISLLQSVNNWSSFTGNYVGINLNQLGSLDNDCYRVYTDLCKSMVAHNSPTLYQVTQIKNNNVSYFTWLGMLDMNVAIILILMIIVSSFTLIAALLMIVLERIKMVGMLKAMGATNRSISRIFIYLTSKLIVKSVIIGNVVGIGLALLQQHFHIVRLNADAYYMSYVPISIDIPTLLLLNVGIIVISYLTLLAPSHIVSTIKPTSTMQFE</sequence>
<dbReference type="AlphaFoldDB" id="A0A6L5XDT0"/>
<evidence type="ECO:0000256" key="2">
    <source>
        <dbReference type="ARBA" id="ARBA00005236"/>
    </source>
</evidence>
<reference evidence="10 11" key="1">
    <citation type="submission" date="2019-08" db="EMBL/GenBank/DDBJ databases">
        <title>In-depth cultivation of the pig gut microbiome towards novel bacterial diversity and tailored functional studies.</title>
        <authorList>
            <person name="Wylensek D."/>
            <person name="Hitch T.C.A."/>
            <person name="Clavel T."/>
        </authorList>
    </citation>
    <scope>NUCLEOTIDE SEQUENCE [LARGE SCALE GENOMIC DNA]</scope>
    <source>
        <strain evidence="10 11">Oil-RF-744-WCA-WT-10</strain>
    </source>
</reference>
<dbReference type="PANTHER" id="PTHR30489:SF0">
    <property type="entry name" value="LIPOPROTEIN-RELEASING SYSTEM TRANSMEMBRANE PROTEIN LOLE"/>
    <property type="match status" value="1"/>
</dbReference>
<gene>
    <name evidence="10" type="ORF">FYJ29_08675</name>
</gene>
<comment type="subcellular location">
    <subcellularLocation>
        <location evidence="1">Cell membrane</location>
        <topology evidence="1">Multi-pass membrane protein</topology>
    </subcellularLocation>
</comment>
<keyword evidence="3" id="KW-1003">Cell membrane</keyword>
<feature type="transmembrane region" description="Helical" evidence="7">
    <location>
        <begin position="283"/>
        <end position="307"/>
    </location>
</feature>
<evidence type="ECO:0000259" key="9">
    <source>
        <dbReference type="Pfam" id="PF12704"/>
    </source>
</evidence>
<comment type="caution">
    <text evidence="10">The sequence shown here is derived from an EMBL/GenBank/DDBJ whole genome shotgun (WGS) entry which is preliminary data.</text>
</comment>
<accession>A0A6L5XDT0</accession>
<dbReference type="PANTHER" id="PTHR30489">
    <property type="entry name" value="LIPOPROTEIN-RELEASING SYSTEM TRANSMEMBRANE PROTEIN LOLE"/>
    <property type="match status" value="1"/>
</dbReference>
<dbReference type="RefSeq" id="WP_154326499.1">
    <property type="nucleotide sequence ID" value="NZ_CP045696.1"/>
</dbReference>
<comment type="similarity">
    <text evidence="2">Belongs to the ABC-4 integral membrane protein family. LolC/E subfamily.</text>
</comment>
<organism evidence="10 11">
    <name type="scientific">Sodaliphilus pleomorphus</name>
    <dbReference type="NCBI Taxonomy" id="2606626"/>
    <lineage>
        <taxon>Bacteria</taxon>
        <taxon>Pseudomonadati</taxon>
        <taxon>Bacteroidota</taxon>
        <taxon>Bacteroidia</taxon>
        <taxon>Bacteroidales</taxon>
        <taxon>Muribaculaceae</taxon>
        <taxon>Sodaliphilus</taxon>
    </lineage>
</organism>
<evidence type="ECO:0000313" key="11">
    <source>
        <dbReference type="Proteomes" id="UP000483362"/>
    </source>
</evidence>
<feature type="domain" description="MacB-like periplasmic core" evidence="9">
    <location>
        <begin position="27"/>
        <end position="214"/>
    </location>
</feature>
<evidence type="ECO:0000256" key="1">
    <source>
        <dbReference type="ARBA" id="ARBA00004651"/>
    </source>
</evidence>
<dbReference type="Proteomes" id="UP000483362">
    <property type="component" value="Unassembled WGS sequence"/>
</dbReference>
<evidence type="ECO:0000256" key="5">
    <source>
        <dbReference type="ARBA" id="ARBA00022989"/>
    </source>
</evidence>
<evidence type="ECO:0000313" key="10">
    <source>
        <dbReference type="EMBL" id="MSS17825.1"/>
    </source>
</evidence>
<dbReference type="InterPro" id="IPR025857">
    <property type="entry name" value="MacB_PCD"/>
</dbReference>
<evidence type="ECO:0000256" key="4">
    <source>
        <dbReference type="ARBA" id="ARBA00022692"/>
    </source>
</evidence>
<evidence type="ECO:0000256" key="7">
    <source>
        <dbReference type="SAM" id="Phobius"/>
    </source>
</evidence>
<keyword evidence="4 7" id="KW-0812">Transmembrane</keyword>
<keyword evidence="5 7" id="KW-1133">Transmembrane helix</keyword>
<dbReference type="GO" id="GO:0044874">
    <property type="term" value="P:lipoprotein localization to outer membrane"/>
    <property type="evidence" value="ECO:0007669"/>
    <property type="project" value="TreeGrafter"/>
</dbReference>
<feature type="transmembrane region" description="Helical" evidence="7">
    <location>
        <begin position="26"/>
        <end position="48"/>
    </location>
</feature>
<dbReference type="Pfam" id="PF12704">
    <property type="entry name" value="MacB_PCD"/>
    <property type="match status" value="1"/>
</dbReference>
<keyword evidence="11" id="KW-1185">Reference proteome</keyword>
<keyword evidence="6 7" id="KW-0472">Membrane</keyword>
<feature type="domain" description="ABC3 transporter permease C-terminal" evidence="8">
    <location>
        <begin position="285"/>
        <end position="409"/>
    </location>
</feature>
<feature type="transmembrane region" description="Helical" evidence="7">
    <location>
        <begin position="329"/>
        <end position="355"/>
    </location>
</feature>
<dbReference type="InterPro" id="IPR003838">
    <property type="entry name" value="ABC3_permease_C"/>
</dbReference>
<protein>
    <submittedName>
        <fullName evidence="10">ABC transporter permease</fullName>
    </submittedName>
</protein>
<dbReference type="EMBL" id="VULT01000012">
    <property type="protein sequence ID" value="MSS17825.1"/>
    <property type="molecule type" value="Genomic_DNA"/>
</dbReference>
<evidence type="ECO:0000259" key="8">
    <source>
        <dbReference type="Pfam" id="PF02687"/>
    </source>
</evidence>
<dbReference type="GO" id="GO:0098797">
    <property type="term" value="C:plasma membrane protein complex"/>
    <property type="evidence" value="ECO:0007669"/>
    <property type="project" value="TreeGrafter"/>
</dbReference>
<dbReference type="Pfam" id="PF02687">
    <property type="entry name" value="FtsX"/>
    <property type="match status" value="1"/>
</dbReference>
<name>A0A6L5XDT0_9BACT</name>
<evidence type="ECO:0000256" key="6">
    <source>
        <dbReference type="ARBA" id="ARBA00023136"/>
    </source>
</evidence>
<dbReference type="InterPro" id="IPR051447">
    <property type="entry name" value="Lipoprotein-release_system"/>
</dbReference>
<proteinExistence type="inferred from homology"/>
<evidence type="ECO:0000256" key="3">
    <source>
        <dbReference type="ARBA" id="ARBA00022475"/>
    </source>
</evidence>
<feature type="transmembrane region" description="Helical" evidence="7">
    <location>
        <begin position="376"/>
        <end position="396"/>
    </location>
</feature>